<name>A0ACC0BPU3_CATRO</name>
<evidence type="ECO:0000313" key="2">
    <source>
        <dbReference type="Proteomes" id="UP001060085"/>
    </source>
</evidence>
<dbReference type="EMBL" id="CM044703">
    <property type="protein sequence ID" value="KAI5674680.1"/>
    <property type="molecule type" value="Genomic_DNA"/>
</dbReference>
<accession>A0ACC0BPU3</accession>
<comment type="caution">
    <text evidence="1">The sequence shown here is derived from an EMBL/GenBank/DDBJ whole genome shotgun (WGS) entry which is preliminary data.</text>
</comment>
<evidence type="ECO:0000313" key="1">
    <source>
        <dbReference type="EMBL" id="KAI5674680.1"/>
    </source>
</evidence>
<protein>
    <submittedName>
        <fullName evidence="1">Uncharacterized protein</fullName>
    </submittedName>
</protein>
<dbReference type="Proteomes" id="UP001060085">
    <property type="component" value="Linkage Group LG03"/>
</dbReference>
<reference evidence="2" key="1">
    <citation type="journal article" date="2023" name="Nat. Plants">
        <title>Single-cell RNA sequencing provides a high-resolution roadmap for understanding the multicellular compartmentation of specialized metabolism.</title>
        <authorList>
            <person name="Sun S."/>
            <person name="Shen X."/>
            <person name="Li Y."/>
            <person name="Li Y."/>
            <person name="Wang S."/>
            <person name="Li R."/>
            <person name="Zhang H."/>
            <person name="Shen G."/>
            <person name="Guo B."/>
            <person name="Wei J."/>
            <person name="Xu J."/>
            <person name="St-Pierre B."/>
            <person name="Chen S."/>
            <person name="Sun C."/>
        </authorList>
    </citation>
    <scope>NUCLEOTIDE SEQUENCE [LARGE SCALE GENOMIC DNA]</scope>
</reference>
<gene>
    <name evidence="1" type="ORF">M9H77_15044</name>
</gene>
<organism evidence="1 2">
    <name type="scientific">Catharanthus roseus</name>
    <name type="common">Madagascar periwinkle</name>
    <name type="synonym">Vinca rosea</name>
    <dbReference type="NCBI Taxonomy" id="4058"/>
    <lineage>
        <taxon>Eukaryota</taxon>
        <taxon>Viridiplantae</taxon>
        <taxon>Streptophyta</taxon>
        <taxon>Embryophyta</taxon>
        <taxon>Tracheophyta</taxon>
        <taxon>Spermatophyta</taxon>
        <taxon>Magnoliopsida</taxon>
        <taxon>eudicotyledons</taxon>
        <taxon>Gunneridae</taxon>
        <taxon>Pentapetalae</taxon>
        <taxon>asterids</taxon>
        <taxon>lamiids</taxon>
        <taxon>Gentianales</taxon>
        <taxon>Apocynaceae</taxon>
        <taxon>Rauvolfioideae</taxon>
        <taxon>Vinceae</taxon>
        <taxon>Catharanthinae</taxon>
        <taxon>Catharanthus</taxon>
    </lineage>
</organism>
<sequence length="1444" mass="154416">MALMCIFSIISMLGFRLLPIAAVNFPTNNFFETYIIHVESPDAQLAATESKDLESWYSSFLPATTAASLDEESRLVYSYRNVFTGFAARLSREEVKEMEKKKGFISAQPQEMLSLHTTHTPNFLGLNQNMGFWQDSNYGKGMIIGVLDTGVNPEHPSFNDEGMPTPPDKWKGKCQFSSATLCNNKLIGARYFSSGNGSPLDENGHGSHTASTAAGNYVRGANVFGNANGTAAGIAPLAHLAIYKVCRGQGCDESDIVAAMDAAIDDGVDVLSLSLGGSSKPFYSDNIAIGAFSAMEKGIFISCSAGNRGPDMSSVDNEAPWLLTVGASTTDRKLTATAMLGSNEKFEGQSAFQPQDFPSALLPLVYPNSIHPGIAYCFPESLNGTDVKEKIVVCEEGGGIPPIAKGQTVKAAGGMAMILINQKKNGFTITDDPHVLPTTHLNYVDGLKVLAYIRSTNSPMASILFNGTSIGDSRAPTVASFSSRGPNRQSLGILKPDIIGPGVNIIAAWYRSINTKSNFNIISGTSMSCPHLSGIAALLKSAHPDWSPAMIRSAIMTTADLVNLEKKPIEDEMLRPANIFATGAGHVNPSRTNNPGLVYDIQPKDYLSYLCGLGYTNMQVRTIVQQTMVDCSRESAAIPQAQLNYPSFSVFFGSYDHVQRYTRTVTNVGEANESYIVQIVQPPAGVNVIVEPTTLSFTEMNQKMTYAVTFKRLATAANYFAAQGSLTWTSPKHRVTSPIAAPHAQLATAETGDGLESWYRSFLPPTVTASLDEEPRLVYSYRNVFTGFAARLSREEVKEMEKKKGFISAQPQEMLSLHTTHSPNFLGLNQNMGFWQDSNYGKGVIIGVLDTGVNPEHPSFSDVGMPPPPAKWKGICQFSSPTLCNNKLIGARYFNNGNGSPLDERGHGTHTAGTAGGNYVRGANVFGNANGTAAGIAPLAHLAIYKVCSRQGCGESDIVAALDAAIEDGVDVLSLSLGGTVSTPFYRNNIAIGAFSATQKGILVSCSAGNSGPFQSTVVNDAPWLFTVGASSTDRKIASIAMLGNNEKFEGQSIFQPSSSQSTLLPLVYPGSGNDAATYCLPGSLSNVQGKIVVCTADNDAISPVVQGRSVGAAGGAGIILINKQKDGYTIEIHSHALPATRLSYADGLKVLAYIKSTNSPTARIVFRGTSIGDNQAPAVASFSSRGPSRQNIGILKPDIIGPGVNILAAWHRSVENNTNTKSTFNIISGTSMSCPHLSGVAALLKSAHPDWSPAIIRSAIMTTADVLNLEKKPIGDETPQPARIFATGAGQVNPSRANSPGLVYDIEPKDYIPYLCGLNYTNVQVSIIVKQMVDCSRESAIAQAQLNYPTFSVRFGSNVQRYTRTVINVGQAAESYTVQVVQPPGVNVTVEPTTFTFTGMNQKMTYAVTFRRLITAVNIFSQGSVTWTSAKHSVRSPIVVLFN</sequence>
<proteinExistence type="predicted"/>
<keyword evidence="2" id="KW-1185">Reference proteome</keyword>